<reference evidence="2" key="1">
    <citation type="submission" date="2023-10" db="EMBL/GenBank/DDBJ databases">
        <authorList>
            <person name="Chen Y."/>
            <person name="Shah S."/>
            <person name="Dougan E. K."/>
            <person name="Thang M."/>
            <person name="Chan C."/>
        </authorList>
    </citation>
    <scope>NUCLEOTIDE SEQUENCE [LARGE SCALE GENOMIC DNA]</scope>
</reference>
<keyword evidence="3" id="KW-1185">Reference proteome</keyword>
<organism evidence="2 3">
    <name type="scientific">Prorocentrum cordatum</name>
    <dbReference type="NCBI Taxonomy" id="2364126"/>
    <lineage>
        <taxon>Eukaryota</taxon>
        <taxon>Sar</taxon>
        <taxon>Alveolata</taxon>
        <taxon>Dinophyceae</taxon>
        <taxon>Prorocentrales</taxon>
        <taxon>Prorocentraceae</taxon>
        <taxon>Prorocentrum</taxon>
    </lineage>
</organism>
<gene>
    <name evidence="2" type="ORF">PCOR1329_LOCUS53733</name>
</gene>
<evidence type="ECO:0000313" key="3">
    <source>
        <dbReference type="Proteomes" id="UP001189429"/>
    </source>
</evidence>
<feature type="region of interest" description="Disordered" evidence="1">
    <location>
        <begin position="134"/>
        <end position="162"/>
    </location>
</feature>
<feature type="region of interest" description="Disordered" evidence="1">
    <location>
        <begin position="1"/>
        <end position="60"/>
    </location>
</feature>
<dbReference type="EMBL" id="CAUYUJ010016549">
    <property type="protein sequence ID" value="CAK0866580.1"/>
    <property type="molecule type" value="Genomic_DNA"/>
</dbReference>
<evidence type="ECO:0000313" key="2">
    <source>
        <dbReference type="EMBL" id="CAK0866580.1"/>
    </source>
</evidence>
<protein>
    <submittedName>
        <fullName evidence="2">Uncharacterized protein</fullName>
    </submittedName>
</protein>
<proteinExistence type="predicted"/>
<accession>A0ABN9V1H2</accession>
<comment type="caution">
    <text evidence="2">The sequence shown here is derived from an EMBL/GenBank/DDBJ whole genome shotgun (WGS) entry which is preliminary data.</text>
</comment>
<sequence length="162" mass="16278">RAAPAAGGRGRGGAAPPYVAGRGACGGARGPQPRPMGDACSRACGLSSGRPEPEEGLDLRPELRAAMAGGHGAEMTSKLSRQLSKAGEKCEDCDGWGFVNADSSDEEDGEGSGPDKQCHRMECPACQGGGIILGGRARTTQRKTMKTTSSGGSAGPCDPSCA</sequence>
<name>A0ABN9V1H2_9DINO</name>
<feature type="compositionally biased region" description="Basic and acidic residues" evidence="1">
    <location>
        <begin position="51"/>
        <end position="60"/>
    </location>
</feature>
<feature type="non-terminal residue" evidence="2">
    <location>
        <position position="1"/>
    </location>
</feature>
<dbReference type="Proteomes" id="UP001189429">
    <property type="component" value="Unassembled WGS sequence"/>
</dbReference>
<evidence type="ECO:0000256" key="1">
    <source>
        <dbReference type="SAM" id="MobiDB-lite"/>
    </source>
</evidence>